<name>A0AAV3PDM3_LITER</name>
<dbReference type="InterPro" id="IPR051419">
    <property type="entry name" value="Lys/N-term_MeTrsfase_sf"/>
</dbReference>
<keyword evidence="5" id="KW-1185">Reference proteome</keyword>
<evidence type="ECO:0000256" key="3">
    <source>
        <dbReference type="ARBA" id="ARBA00022679"/>
    </source>
</evidence>
<dbReference type="AlphaFoldDB" id="A0AAV3PDM3"/>
<keyword evidence="3" id="KW-0808">Transferase</keyword>
<evidence type="ECO:0000313" key="5">
    <source>
        <dbReference type="Proteomes" id="UP001454036"/>
    </source>
</evidence>
<protein>
    <submittedName>
        <fullName evidence="4">Methyltransferase</fullName>
    </submittedName>
</protein>
<gene>
    <name evidence="4" type="ORF">LIER_08841</name>
</gene>
<dbReference type="Proteomes" id="UP001454036">
    <property type="component" value="Unassembled WGS sequence"/>
</dbReference>
<evidence type="ECO:0000256" key="2">
    <source>
        <dbReference type="ARBA" id="ARBA00022603"/>
    </source>
</evidence>
<reference evidence="4 5" key="1">
    <citation type="submission" date="2024-01" db="EMBL/GenBank/DDBJ databases">
        <title>The complete chloroplast genome sequence of Lithospermum erythrorhizon: insights into the phylogenetic relationship among Boraginaceae species and the maternal lineages of purple gromwells.</title>
        <authorList>
            <person name="Okada T."/>
            <person name="Watanabe K."/>
        </authorList>
    </citation>
    <scope>NUCLEOTIDE SEQUENCE [LARGE SCALE GENOMIC DNA]</scope>
</reference>
<keyword evidence="2 4" id="KW-0489">Methyltransferase</keyword>
<dbReference type="InterPro" id="IPR029063">
    <property type="entry name" value="SAM-dependent_MTases_sf"/>
</dbReference>
<dbReference type="EMBL" id="BAABME010001458">
    <property type="protein sequence ID" value="GAA0149734.1"/>
    <property type="molecule type" value="Genomic_DNA"/>
</dbReference>
<dbReference type="PANTHER" id="PTHR12176">
    <property type="entry name" value="SAM-DEPENDENT METHYLTRANSFERASE SUPERFAMILY PROTEIN"/>
    <property type="match status" value="1"/>
</dbReference>
<comment type="similarity">
    <text evidence="1">Belongs to the methyltransferase superfamily.</text>
</comment>
<dbReference type="SUPFAM" id="SSF53335">
    <property type="entry name" value="S-adenosyl-L-methionine-dependent methyltransferases"/>
    <property type="match status" value="1"/>
</dbReference>
<evidence type="ECO:0000256" key="1">
    <source>
        <dbReference type="ARBA" id="ARBA00008361"/>
    </source>
</evidence>
<dbReference type="PANTHER" id="PTHR12176:SF77">
    <property type="entry name" value="S-ADENOSYL-L-METHIONINE-DEPENDENT METHYLTRANSFERASES SUPERFAMILY PROTEIN"/>
    <property type="match status" value="1"/>
</dbReference>
<proteinExistence type="inferred from homology"/>
<evidence type="ECO:0000313" key="4">
    <source>
        <dbReference type="EMBL" id="GAA0149734.1"/>
    </source>
</evidence>
<dbReference type="Gene3D" id="3.40.50.150">
    <property type="entry name" value="Vaccinia Virus protein VP39"/>
    <property type="match status" value="1"/>
</dbReference>
<sequence length="317" mass="35820">MNGITCLKFPTLIPTRNHFANQNLNFSKTSNLKPVKSTQQHHILDEDDEGIPIDMVKTLVKFKSRYNYIRVVEVSRKANHPLSGSRLLLLDTPGNIHSISFLFKTLTNAYFDVFATLPPVLPHGPLGILGFGAGSAAKIILETYQEIVIQSWELDPAVIEVGRKYFGVSHLEKKYPERLFIYIGNAISASNKNGVFSGILVDLFCKGVVIPELQNPTTWENLKKSLMKGGRIMVNVGGSCVEPEDIRKDGKMIMEETLQAMQKVFDKEIYVLCLENRKDESMIAMAGGEFPDRDKWKKALPKPLRYYVDVWKPYTPL</sequence>
<comment type="caution">
    <text evidence="4">The sequence shown here is derived from an EMBL/GenBank/DDBJ whole genome shotgun (WGS) entry which is preliminary data.</text>
</comment>
<dbReference type="GO" id="GO:0008168">
    <property type="term" value="F:methyltransferase activity"/>
    <property type="evidence" value="ECO:0007669"/>
    <property type="project" value="UniProtKB-KW"/>
</dbReference>
<dbReference type="GO" id="GO:0032259">
    <property type="term" value="P:methylation"/>
    <property type="evidence" value="ECO:0007669"/>
    <property type="project" value="UniProtKB-KW"/>
</dbReference>
<accession>A0AAV3PDM3</accession>
<organism evidence="4 5">
    <name type="scientific">Lithospermum erythrorhizon</name>
    <name type="common">Purple gromwell</name>
    <name type="synonym">Lithospermum officinale var. erythrorhizon</name>
    <dbReference type="NCBI Taxonomy" id="34254"/>
    <lineage>
        <taxon>Eukaryota</taxon>
        <taxon>Viridiplantae</taxon>
        <taxon>Streptophyta</taxon>
        <taxon>Embryophyta</taxon>
        <taxon>Tracheophyta</taxon>
        <taxon>Spermatophyta</taxon>
        <taxon>Magnoliopsida</taxon>
        <taxon>eudicotyledons</taxon>
        <taxon>Gunneridae</taxon>
        <taxon>Pentapetalae</taxon>
        <taxon>asterids</taxon>
        <taxon>lamiids</taxon>
        <taxon>Boraginales</taxon>
        <taxon>Boraginaceae</taxon>
        <taxon>Boraginoideae</taxon>
        <taxon>Lithospermeae</taxon>
        <taxon>Lithospermum</taxon>
    </lineage>
</organism>